<feature type="transmembrane region" description="Helical" evidence="16">
    <location>
        <begin position="267"/>
        <end position="293"/>
    </location>
</feature>
<evidence type="ECO:0000256" key="2">
    <source>
        <dbReference type="ARBA" id="ARBA00004651"/>
    </source>
</evidence>
<keyword evidence="7 16" id="KW-0812">Transmembrane</keyword>
<dbReference type="GO" id="GO:0008285">
    <property type="term" value="P:negative regulation of cell population proliferation"/>
    <property type="evidence" value="ECO:0007669"/>
    <property type="project" value="Ensembl"/>
</dbReference>
<feature type="region of interest" description="Disordered" evidence="15">
    <location>
        <begin position="1"/>
        <end position="81"/>
    </location>
</feature>
<protein>
    <recommendedName>
        <fullName evidence="4">CD9 antigen</fullName>
    </recommendedName>
</protein>
<keyword evidence="9 16" id="KW-1133">Transmembrane helix</keyword>
<evidence type="ECO:0000256" key="13">
    <source>
        <dbReference type="ARBA" id="ARBA00023279"/>
    </source>
</evidence>
<reference evidence="17 18" key="1">
    <citation type="submission" date="2017-10" db="EMBL/GenBank/DDBJ databases">
        <title>A new Pekin duck reference genome.</title>
        <authorList>
            <person name="Hou Z.-C."/>
            <person name="Zhou Z.-K."/>
            <person name="Zhu F."/>
            <person name="Hou S.-S."/>
        </authorList>
    </citation>
    <scope>NUCLEOTIDE SEQUENCE [LARGE SCALE GENOMIC DNA]</scope>
</reference>
<evidence type="ECO:0000256" key="12">
    <source>
        <dbReference type="ARBA" id="ARBA00023157"/>
    </source>
</evidence>
<proteinExistence type="inferred from homology"/>
<dbReference type="GO" id="GO:0090331">
    <property type="term" value="P:negative regulation of platelet aggregation"/>
    <property type="evidence" value="ECO:0007669"/>
    <property type="project" value="Ensembl"/>
</dbReference>
<dbReference type="GO" id="GO:0007342">
    <property type="term" value="P:fusion of sperm to egg plasma membrane involved in single fertilization"/>
    <property type="evidence" value="ECO:0007669"/>
    <property type="project" value="Ensembl"/>
</dbReference>
<dbReference type="SUPFAM" id="SSF48652">
    <property type="entry name" value="Tetraspanin"/>
    <property type="match status" value="1"/>
</dbReference>
<dbReference type="GO" id="GO:0005178">
    <property type="term" value="F:integrin binding"/>
    <property type="evidence" value="ECO:0007669"/>
    <property type="project" value="Ensembl"/>
</dbReference>
<dbReference type="PROSITE" id="PS00421">
    <property type="entry name" value="TM4_1"/>
    <property type="match status" value="1"/>
</dbReference>
<keyword evidence="13" id="KW-0278">Fertilization</keyword>
<evidence type="ECO:0000256" key="16">
    <source>
        <dbReference type="SAM" id="Phobius"/>
    </source>
</evidence>
<keyword evidence="18" id="KW-1185">Reference proteome</keyword>
<keyword evidence="8" id="KW-0130">Cell adhesion</keyword>
<sequence>MPAGTTQGLRGQPGGARSWATAPGDTASPPSIPDGRPEAGGLGRCGGRAPGQVIVQGEEKGPGCRGRAAGGGEPRGEARRGGFKEWRWEKVALLLPDWPPHARCPLACPQDARQRRHQVYQVLALRLQLHFLGVYILIGAGALMMLVGFLGCCGALQESQCMLGLFFVFLFVIFALEIAAAIWGFANKEKVIEELKDFYKETYEKRSQPAARETLKAFHFALNCCGIAGSLEQQFMDTCPKKTLAESFTVTSCPKAIDDVFQSKLNVIGAVGLGIAVIMIFGMIFSMVLCCAIRRNREMV</sequence>
<dbReference type="GO" id="GO:0009897">
    <property type="term" value="C:external side of plasma membrane"/>
    <property type="evidence" value="ECO:0007669"/>
    <property type="project" value="Ensembl"/>
</dbReference>
<dbReference type="GO" id="GO:0031623">
    <property type="term" value="P:receptor internalization"/>
    <property type="evidence" value="ECO:0007669"/>
    <property type="project" value="Ensembl"/>
</dbReference>
<dbReference type="GO" id="GO:0008283">
    <property type="term" value="P:cell population proliferation"/>
    <property type="evidence" value="ECO:0007669"/>
    <property type="project" value="Ensembl"/>
</dbReference>
<dbReference type="PRINTS" id="PR00259">
    <property type="entry name" value="TMFOUR"/>
</dbReference>
<dbReference type="GeneTree" id="ENSGT00940000155083"/>
<dbReference type="GO" id="GO:0032991">
    <property type="term" value="C:protein-containing complex"/>
    <property type="evidence" value="ECO:0007669"/>
    <property type="project" value="Ensembl"/>
</dbReference>
<reference evidence="17" key="3">
    <citation type="submission" date="2025-09" db="UniProtKB">
        <authorList>
            <consortium name="Ensembl"/>
        </authorList>
    </citation>
    <scope>IDENTIFICATION</scope>
</reference>
<dbReference type="GO" id="GO:0071404">
    <property type="term" value="P:cellular response to low-density lipoprotein particle stimulus"/>
    <property type="evidence" value="ECO:0007669"/>
    <property type="project" value="Ensembl"/>
</dbReference>
<dbReference type="InterPro" id="IPR018503">
    <property type="entry name" value="Tetraspanin_CS"/>
</dbReference>
<dbReference type="AlphaFoldDB" id="A0A493TI90"/>
<dbReference type="GO" id="GO:0014905">
    <property type="term" value="P:myoblast fusion involved in skeletal muscle regeneration"/>
    <property type="evidence" value="ECO:0007669"/>
    <property type="project" value="Ensembl"/>
</dbReference>
<dbReference type="Gene3D" id="1.10.1450.10">
    <property type="entry name" value="Tetraspanin"/>
    <property type="match status" value="1"/>
</dbReference>
<evidence type="ECO:0000313" key="17">
    <source>
        <dbReference type="Ensembl" id="ENSAPLP00000025554.1"/>
    </source>
</evidence>
<evidence type="ECO:0000256" key="14">
    <source>
        <dbReference type="ARBA" id="ARBA00023288"/>
    </source>
</evidence>
<feature type="transmembrane region" description="Helical" evidence="16">
    <location>
        <begin position="132"/>
        <end position="156"/>
    </location>
</feature>
<feature type="transmembrane region" description="Helical" evidence="16">
    <location>
        <begin position="163"/>
        <end position="186"/>
    </location>
</feature>
<keyword evidence="14" id="KW-0449">Lipoprotein</keyword>
<evidence type="ECO:0000256" key="11">
    <source>
        <dbReference type="ARBA" id="ARBA00023139"/>
    </source>
</evidence>
<evidence type="ECO:0000256" key="6">
    <source>
        <dbReference type="ARBA" id="ARBA00022525"/>
    </source>
</evidence>
<evidence type="ECO:0000256" key="3">
    <source>
        <dbReference type="ARBA" id="ARBA00006840"/>
    </source>
</evidence>
<evidence type="ECO:0000256" key="1">
    <source>
        <dbReference type="ARBA" id="ARBA00004550"/>
    </source>
</evidence>
<dbReference type="GO" id="GO:0030913">
    <property type="term" value="P:paranodal junction assembly"/>
    <property type="evidence" value="ECO:0007669"/>
    <property type="project" value="Ensembl"/>
</dbReference>
<name>A0A493TI90_ANAPP</name>
<dbReference type="InterPro" id="IPR042055">
    <property type="entry name" value="CD9_LEL"/>
</dbReference>
<evidence type="ECO:0000256" key="9">
    <source>
        <dbReference type="ARBA" id="ARBA00022989"/>
    </source>
</evidence>
<dbReference type="InterPro" id="IPR018499">
    <property type="entry name" value="Tetraspanin/Peripherin"/>
</dbReference>
<evidence type="ECO:0000256" key="15">
    <source>
        <dbReference type="SAM" id="MobiDB-lite"/>
    </source>
</evidence>
<dbReference type="GO" id="GO:0070062">
    <property type="term" value="C:extracellular exosome"/>
    <property type="evidence" value="ECO:0007669"/>
    <property type="project" value="Ensembl"/>
</dbReference>
<keyword evidence="5" id="KW-1003">Cell membrane</keyword>
<keyword evidence="6" id="KW-0964">Secreted</keyword>
<comment type="similarity">
    <text evidence="3">Belongs to the tetraspanin (TM4SF) family.</text>
</comment>
<dbReference type="GO" id="GO:0007155">
    <property type="term" value="P:cell adhesion"/>
    <property type="evidence" value="ECO:0007669"/>
    <property type="project" value="UniProtKB-KW"/>
</dbReference>
<gene>
    <name evidence="17" type="primary">CD9</name>
</gene>
<evidence type="ECO:0000256" key="7">
    <source>
        <dbReference type="ARBA" id="ARBA00022692"/>
    </source>
</evidence>
<dbReference type="InterPro" id="IPR008952">
    <property type="entry name" value="Tetraspanin_EC2_sf"/>
</dbReference>
<evidence type="ECO:0000256" key="5">
    <source>
        <dbReference type="ARBA" id="ARBA00022475"/>
    </source>
</evidence>
<dbReference type="Ensembl" id="ENSAPLT00000046017.1">
    <property type="protein sequence ID" value="ENSAPLP00000025554.1"/>
    <property type="gene ID" value="ENSAPLG00000002647.2"/>
</dbReference>
<keyword evidence="10 16" id="KW-0472">Membrane</keyword>
<dbReference type="Proteomes" id="UP000016666">
    <property type="component" value="Chromosome 1"/>
</dbReference>
<dbReference type="STRING" id="8840.ENSAPLP00000025554"/>
<accession>A0A493TI90</accession>
<reference evidence="17" key="2">
    <citation type="submission" date="2025-08" db="UniProtKB">
        <authorList>
            <consortium name="Ensembl"/>
        </authorList>
    </citation>
    <scope>IDENTIFICATION</scope>
</reference>
<organism evidence="17 18">
    <name type="scientific">Anas platyrhynchos platyrhynchos</name>
    <name type="common">Northern mallard</name>
    <dbReference type="NCBI Taxonomy" id="8840"/>
    <lineage>
        <taxon>Eukaryota</taxon>
        <taxon>Metazoa</taxon>
        <taxon>Chordata</taxon>
        <taxon>Craniata</taxon>
        <taxon>Vertebrata</taxon>
        <taxon>Euteleostomi</taxon>
        <taxon>Archelosauria</taxon>
        <taxon>Archosauria</taxon>
        <taxon>Dinosauria</taxon>
        <taxon>Saurischia</taxon>
        <taxon>Theropoda</taxon>
        <taxon>Coelurosauria</taxon>
        <taxon>Aves</taxon>
        <taxon>Neognathae</taxon>
        <taxon>Galloanserae</taxon>
        <taxon>Anseriformes</taxon>
        <taxon>Anatidae</taxon>
        <taxon>Anatinae</taxon>
        <taxon>Anas</taxon>
    </lineage>
</organism>
<dbReference type="GO" id="GO:0008347">
    <property type="term" value="P:glial cell migration"/>
    <property type="evidence" value="ECO:0007669"/>
    <property type="project" value="Ensembl"/>
</dbReference>
<dbReference type="GO" id="GO:0035036">
    <property type="term" value="P:sperm-egg recognition"/>
    <property type="evidence" value="ECO:0007669"/>
    <property type="project" value="Ensembl"/>
</dbReference>
<keyword evidence="12" id="KW-1015">Disulfide bond</keyword>
<dbReference type="PANTHER" id="PTHR19282:SF163">
    <property type="entry name" value="CD9 ANTIGEN"/>
    <property type="match status" value="1"/>
</dbReference>
<comment type="subcellular location">
    <subcellularLocation>
        <location evidence="2">Cell membrane</location>
        <topology evidence="2">Multi-pass membrane protein</topology>
    </subcellularLocation>
    <subcellularLocation>
        <location evidence="1">Secreted</location>
        <location evidence="1">Extracellular exosome</location>
    </subcellularLocation>
</comment>
<dbReference type="CDD" id="cd03152">
    <property type="entry name" value="CD9_LEL"/>
    <property type="match status" value="1"/>
</dbReference>
<evidence type="ECO:0000256" key="4">
    <source>
        <dbReference type="ARBA" id="ARBA00015048"/>
    </source>
</evidence>
<evidence type="ECO:0000256" key="8">
    <source>
        <dbReference type="ARBA" id="ARBA00022889"/>
    </source>
</evidence>
<dbReference type="GO" id="GO:1905521">
    <property type="term" value="P:regulation of macrophage migration"/>
    <property type="evidence" value="ECO:0007669"/>
    <property type="project" value="Ensembl"/>
</dbReference>
<feature type="compositionally biased region" description="Gly residues" evidence="15">
    <location>
        <begin position="38"/>
        <end position="49"/>
    </location>
</feature>
<dbReference type="PANTHER" id="PTHR19282">
    <property type="entry name" value="TETRASPANIN"/>
    <property type="match status" value="1"/>
</dbReference>
<keyword evidence="11" id="KW-0564">Palmitate</keyword>
<dbReference type="FunFam" id="1.10.1450.10:FF:000016">
    <property type="entry name" value="Tetraspanin"/>
    <property type="match status" value="1"/>
</dbReference>
<evidence type="ECO:0000313" key="18">
    <source>
        <dbReference type="Proteomes" id="UP000016666"/>
    </source>
</evidence>
<dbReference type="Pfam" id="PF00335">
    <property type="entry name" value="Tetraspanin"/>
    <property type="match status" value="1"/>
</dbReference>
<evidence type="ECO:0000256" key="10">
    <source>
        <dbReference type="ARBA" id="ARBA00023136"/>
    </source>
</evidence>